<protein>
    <submittedName>
        <fullName evidence="1">Uncharacterized protein</fullName>
    </submittedName>
</protein>
<dbReference type="STRING" id="118168.MC7420_288"/>
<sequence length="43" mass="4993">MVQRYERVLSFFFEDEPMFMLLKALVAKGFGLVQQALLIVARS</sequence>
<dbReference type="HOGENOM" id="CLU_3326833_0_0_3"/>
<keyword evidence="2" id="KW-1185">Reference proteome</keyword>
<dbReference type="Proteomes" id="UP000003835">
    <property type="component" value="Unassembled WGS sequence"/>
</dbReference>
<evidence type="ECO:0000313" key="1">
    <source>
        <dbReference type="EMBL" id="EDX77151.1"/>
    </source>
</evidence>
<organism evidence="1 2">
    <name type="scientific">Coleofasciculus chthonoplastes PCC 7420</name>
    <dbReference type="NCBI Taxonomy" id="118168"/>
    <lineage>
        <taxon>Bacteria</taxon>
        <taxon>Bacillati</taxon>
        <taxon>Cyanobacteriota</taxon>
        <taxon>Cyanophyceae</taxon>
        <taxon>Coleofasciculales</taxon>
        <taxon>Coleofasciculaceae</taxon>
        <taxon>Coleofasciculus</taxon>
    </lineage>
</organism>
<gene>
    <name evidence="1" type="ORF">MC7420_288</name>
</gene>
<proteinExistence type="predicted"/>
<evidence type="ECO:0000313" key="2">
    <source>
        <dbReference type="Proteomes" id="UP000003835"/>
    </source>
</evidence>
<dbReference type="AlphaFoldDB" id="B4VLI0"/>
<dbReference type="EMBL" id="DS989844">
    <property type="protein sequence ID" value="EDX77151.1"/>
    <property type="molecule type" value="Genomic_DNA"/>
</dbReference>
<accession>B4VLI0</accession>
<name>B4VLI0_9CYAN</name>
<reference evidence="1 2" key="1">
    <citation type="submission" date="2008-07" db="EMBL/GenBank/DDBJ databases">
        <authorList>
            <person name="Tandeau de Marsac N."/>
            <person name="Ferriera S."/>
            <person name="Johnson J."/>
            <person name="Kravitz S."/>
            <person name="Beeson K."/>
            <person name="Sutton G."/>
            <person name="Rogers Y.-H."/>
            <person name="Friedman R."/>
            <person name="Frazier M."/>
            <person name="Venter J.C."/>
        </authorList>
    </citation>
    <scope>NUCLEOTIDE SEQUENCE [LARGE SCALE GENOMIC DNA]</scope>
    <source>
        <strain evidence="1 2">PCC 7420</strain>
    </source>
</reference>